<proteinExistence type="inferred from homology"/>
<dbReference type="EMBL" id="JAPEVB010000007">
    <property type="protein sequence ID" value="KAJ4385453.1"/>
    <property type="molecule type" value="Genomic_DNA"/>
</dbReference>
<keyword evidence="5 7" id="KW-1133">Transmembrane helix</keyword>
<dbReference type="PANTHER" id="PTHR10590:SF4">
    <property type="entry name" value="SOLUTE CARRIER FAMILY 28 MEMBER 3"/>
    <property type="match status" value="1"/>
</dbReference>
<dbReference type="InterPro" id="IPR011657">
    <property type="entry name" value="CNT_C_dom"/>
</dbReference>
<reference evidence="11" key="1">
    <citation type="submission" date="2022-10" db="EMBL/GenBank/DDBJ databases">
        <title>Tapping the CABI collections for fungal endophytes: first genome assemblies for Collariella, Neodidymelliopsis, Ascochyta clinopodiicola, Didymella pomorum, Didymosphaeria variabile, Neocosmospora piperis and Neocucurbitaria cava.</title>
        <authorList>
            <person name="Hill R."/>
        </authorList>
    </citation>
    <scope>NUCLEOTIDE SEQUENCE</scope>
    <source>
        <strain evidence="11">IMI 355082</strain>
    </source>
</reference>
<dbReference type="InterPro" id="IPR008276">
    <property type="entry name" value="C_nuclsd_transpt"/>
</dbReference>
<evidence type="ECO:0000259" key="8">
    <source>
        <dbReference type="Pfam" id="PF01773"/>
    </source>
</evidence>
<evidence type="ECO:0000256" key="5">
    <source>
        <dbReference type="ARBA" id="ARBA00022989"/>
    </source>
</evidence>
<dbReference type="GO" id="GO:0015293">
    <property type="term" value="F:symporter activity"/>
    <property type="evidence" value="ECO:0007669"/>
    <property type="project" value="TreeGrafter"/>
</dbReference>
<evidence type="ECO:0000256" key="1">
    <source>
        <dbReference type="ARBA" id="ARBA00004651"/>
    </source>
</evidence>
<dbReference type="GO" id="GO:0005337">
    <property type="term" value="F:nucleoside transmembrane transporter activity"/>
    <property type="evidence" value="ECO:0007669"/>
    <property type="project" value="InterPro"/>
</dbReference>
<evidence type="ECO:0000259" key="9">
    <source>
        <dbReference type="Pfam" id="PF07662"/>
    </source>
</evidence>
<feature type="domain" description="Nucleoside transporter/FeoB GTPase Gate" evidence="10">
    <location>
        <begin position="214"/>
        <end position="310"/>
    </location>
</feature>
<evidence type="ECO:0000256" key="3">
    <source>
        <dbReference type="ARBA" id="ARBA00022475"/>
    </source>
</evidence>
<feature type="transmembrane region" description="Helical" evidence="7">
    <location>
        <begin position="374"/>
        <end position="400"/>
    </location>
</feature>
<dbReference type="Pfam" id="PF01773">
    <property type="entry name" value="Nucleos_tra2_N"/>
    <property type="match status" value="1"/>
</dbReference>
<dbReference type="Pfam" id="PF07662">
    <property type="entry name" value="Nucleos_tra2_C"/>
    <property type="match status" value="1"/>
</dbReference>
<feature type="transmembrane region" description="Helical" evidence="7">
    <location>
        <begin position="51"/>
        <end position="76"/>
    </location>
</feature>
<feature type="transmembrane region" description="Helical" evidence="7">
    <location>
        <begin position="97"/>
        <end position="118"/>
    </location>
</feature>
<evidence type="ECO:0000259" key="10">
    <source>
        <dbReference type="Pfam" id="PF07670"/>
    </source>
</evidence>
<dbReference type="InterPro" id="IPR002668">
    <property type="entry name" value="CNT_N_dom"/>
</dbReference>
<evidence type="ECO:0000313" key="12">
    <source>
        <dbReference type="Proteomes" id="UP001140453"/>
    </source>
</evidence>
<gene>
    <name evidence="11" type="ORF">N0V93_009881</name>
</gene>
<feature type="transmembrane region" description="Helical" evidence="7">
    <location>
        <begin position="212"/>
        <end position="235"/>
    </location>
</feature>
<feature type="transmembrane region" description="Helical" evidence="7">
    <location>
        <begin position="152"/>
        <end position="172"/>
    </location>
</feature>
<accession>A0A9W8YHV2</accession>
<dbReference type="InterPro" id="IPR011642">
    <property type="entry name" value="Gate_dom"/>
</dbReference>
<feature type="transmembrane region" description="Helical" evidence="7">
    <location>
        <begin position="412"/>
        <end position="431"/>
    </location>
</feature>
<dbReference type="Pfam" id="PF07670">
    <property type="entry name" value="Gate"/>
    <property type="match status" value="1"/>
</dbReference>
<protein>
    <submittedName>
        <fullName evidence="11">Uncharacterized protein</fullName>
    </submittedName>
</protein>
<feature type="transmembrane region" description="Helical" evidence="7">
    <location>
        <begin position="124"/>
        <end position="145"/>
    </location>
</feature>
<keyword evidence="3" id="KW-1003">Cell membrane</keyword>
<feature type="domain" description="Concentrative nucleoside transporter C-terminal" evidence="9">
    <location>
        <begin position="318"/>
        <end position="529"/>
    </location>
</feature>
<feature type="transmembrane region" description="Helical" evidence="7">
    <location>
        <begin position="25"/>
        <end position="45"/>
    </location>
</feature>
<keyword evidence="6 7" id="KW-0472">Membrane</keyword>
<organism evidence="11 12">
    <name type="scientific">Gnomoniopsis smithogilvyi</name>
    <dbReference type="NCBI Taxonomy" id="1191159"/>
    <lineage>
        <taxon>Eukaryota</taxon>
        <taxon>Fungi</taxon>
        <taxon>Dikarya</taxon>
        <taxon>Ascomycota</taxon>
        <taxon>Pezizomycotina</taxon>
        <taxon>Sordariomycetes</taxon>
        <taxon>Sordariomycetidae</taxon>
        <taxon>Diaporthales</taxon>
        <taxon>Gnomoniaceae</taxon>
        <taxon>Gnomoniopsis</taxon>
    </lineage>
</organism>
<feature type="transmembrane region" description="Helical" evidence="7">
    <location>
        <begin position="474"/>
        <end position="494"/>
    </location>
</feature>
<evidence type="ECO:0000256" key="2">
    <source>
        <dbReference type="ARBA" id="ARBA00009033"/>
    </source>
</evidence>
<evidence type="ECO:0000256" key="4">
    <source>
        <dbReference type="ARBA" id="ARBA00022692"/>
    </source>
</evidence>
<keyword evidence="4 7" id="KW-0812">Transmembrane</keyword>
<dbReference type="AlphaFoldDB" id="A0A9W8YHV2"/>
<sequence>MESAVGAEFHGTIAQVRRRRLIRRLTHLLLGVSITGWWIAGLVLHHQDKNWIVPFLVWLAVISRLILWHVSSAHISRPLARFWNLLVRPSSVVPARWSLPVSFVVLVALIATAAFVAPEYEGDTYYSRGICLAGLALTMGILWLTSRHRRMVCWYTILVGLYLQFLAALFVLRTTVGYNIFSWLSDRAADLLEFADEGLAFLTDDTVPTLTWFLITVAPPIIFFAALAQLLSYWGALQWGVKKSAGFFYWALKVSGAEAVVAATSPFFGQGESVMLIKPFLCVLTKSELHQIMCSGFATIAGSVLVAYQKLGVSGTALISSCIMSIPASIVVSKLRYPEVEETTSSEKLSLASVEDARESAGNWMHSFTNGAWLGVRLAGIVVAVLACVIAGVDLCDAVLTWAGSYLNIEDLTLELIFGYLFVPIAFFLGIPNRELVLVGRLIAVKFLKNEFLAYEQLQYNYDYFRLTNRSRIISTYALCGFGNLGSLGTQVGLMTQMAPSRNKDIANVAFSAFLTGVVATITSASMVGMLLGSETAAAMIAASKLTAPGPPPGTPPPS</sequence>
<dbReference type="OrthoDB" id="6075923at2759"/>
<evidence type="ECO:0000256" key="6">
    <source>
        <dbReference type="ARBA" id="ARBA00023136"/>
    </source>
</evidence>
<name>A0A9W8YHV2_9PEZI</name>
<evidence type="ECO:0000256" key="7">
    <source>
        <dbReference type="SAM" id="Phobius"/>
    </source>
</evidence>
<evidence type="ECO:0000313" key="11">
    <source>
        <dbReference type="EMBL" id="KAJ4385453.1"/>
    </source>
</evidence>
<feature type="domain" description="Concentrative nucleoside transporter N-terminal" evidence="8">
    <location>
        <begin position="133"/>
        <end position="205"/>
    </location>
</feature>
<feature type="transmembrane region" description="Helical" evidence="7">
    <location>
        <begin position="289"/>
        <end position="308"/>
    </location>
</feature>
<comment type="caution">
    <text evidence="11">The sequence shown here is derived from an EMBL/GenBank/DDBJ whole genome shotgun (WGS) entry which is preliminary data.</text>
</comment>
<dbReference type="PANTHER" id="PTHR10590">
    <property type="entry name" value="SODIUM/NUCLEOSIDE COTRANSPORTER"/>
    <property type="match status" value="1"/>
</dbReference>
<dbReference type="GO" id="GO:0005886">
    <property type="term" value="C:plasma membrane"/>
    <property type="evidence" value="ECO:0007669"/>
    <property type="project" value="UniProtKB-SubCell"/>
</dbReference>
<comment type="similarity">
    <text evidence="2">Belongs to the concentrative nucleoside transporter (CNT) (TC 2.A.41) family.</text>
</comment>
<feature type="transmembrane region" description="Helical" evidence="7">
    <location>
        <begin position="506"/>
        <end position="532"/>
    </location>
</feature>
<dbReference type="Proteomes" id="UP001140453">
    <property type="component" value="Unassembled WGS sequence"/>
</dbReference>
<comment type="subcellular location">
    <subcellularLocation>
        <location evidence="1">Cell membrane</location>
        <topology evidence="1">Multi-pass membrane protein</topology>
    </subcellularLocation>
</comment>
<keyword evidence="12" id="KW-1185">Reference proteome</keyword>
<feature type="transmembrane region" description="Helical" evidence="7">
    <location>
        <begin position="247"/>
        <end position="269"/>
    </location>
</feature>